<dbReference type="InterPro" id="IPR006059">
    <property type="entry name" value="SBP"/>
</dbReference>
<dbReference type="SUPFAM" id="SSF53850">
    <property type="entry name" value="Periplasmic binding protein-like II"/>
    <property type="match status" value="1"/>
</dbReference>
<dbReference type="GO" id="GO:0042597">
    <property type="term" value="C:periplasmic space"/>
    <property type="evidence" value="ECO:0007669"/>
    <property type="project" value="UniProtKB-SubCell"/>
</dbReference>
<dbReference type="Proteomes" id="UP000636264">
    <property type="component" value="Unassembled WGS sequence"/>
</dbReference>
<dbReference type="PANTHER" id="PTHR43649:SF12">
    <property type="entry name" value="DIACETYLCHITOBIOSE BINDING PROTEIN DASA"/>
    <property type="match status" value="1"/>
</dbReference>
<proteinExistence type="inferred from homology"/>
<dbReference type="Pfam" id="PF01547">
    <property type="entry name" value="SBP_bac_1"/>
    <property type="match status" value="1"/>
</dbReference>
<dbReference type="AlphaFoldDB" id="A0A916RQV0"/>
<dbReference type="Gene3D" id="3.40.190.10">
    <property type="entry name" value="Periplasmic binding protein-like II"/>
    <property type="match status" value="2"/>
</dbReference>
<name>A0A916RQV0_9HYPH</name>
<dbReference type="PANTHER" id="PTHR43649">
    <property type="entry name" value="ARABINOSE-BINDING PROTEIN-RELATED"/>
    <property type="match status" value="1"/>
</dbReference>
<evidence type="ECO:0000313" key="6">
    <source>
        <dbReference type="Proteomes" id="UP000636264"/>
    </source>
</evidence>
<keyword evidence="3" id="KW-0574">Periplasm</keyword>
<keyword evidence="6" id="KW-1185">Reference proteome</keyword>
<accession>A0A916RQV0</accession>
<feature type="signal peptide" evidence="4">
    <location>
        <begin position="1"/>
        <end position="30"/>
    </location>
</feature>
<reference evidence="5" key="2">
    <citation type="submission" date="2020-09" db="EMBL/GenBank/DDBJ databases">
        <authorList>
            <person name="Sun Q."/>
            <person name="Zhou Y."/>
        </authorList>
    </citation>
    <scope>NUCLEOTIDE SEQUENCE</scope>
    <source>
        <strain evidence="5">CGMCC 1.15320</strain>
    </source>
</reference>
<evidence type="ECO:0008006" key="7">
    <source>
        <dbReference type="Google" id="ProtNLM"/>
    </source>
</evidence>
<feature type="chain" id="PRO_5037517930" description="Multiple sugar transport system substrate-binding protein" evidence="4">
    <location>
        <begin position="31"/>
        <end position="423"/>
    </location>
</feature>
<evidence type="ECO:0000256" key="3">
    <source>
        <dbReference type="ARBA" id="ARBA00022764"/>
    </source>
</evidence>
<comment type="subcellular location">
    <subcellularLocation>
        <location evidence="1">Periplasm</location>
    </subcellularLocation>
</comment>
<protein>
    <recommendedName>
        <fullName evidence="7">Multiple sugar transport system substrate-binding protein</fullName>
    </recommendedName>
</protein>
<comment type="caution">
    <text evidence="5">The sequence shown here is derived from an EMBL/GenBank/DDBJ whole genome shotgun (WGS) entry which is preliminary data.</text>
</comment>
<dbReference type="EMBL" id="BMIF01000005">
    <property type="protein sequence ID" value="GGA65310.1"/>
    <property type="molecule type" value="Genomic_DNA"/>
</dbReference>
<dbReference type="PROSITE" id="PS51318">
    <property type="entry name" value="TAT"/>
    <property type="match status" value="1"/>
</dbReference>
<evidence type="ECO:0000313" key="5">
    <source>
        <dbReference type="EMBL" id="GGA65310.1"/>
    </source>
</evidence>
<dbReference type="RefSeq" id="WP_188720818.1">
    <property type="nucleotide sequence ID" value="NZ_BMIF01000005.1"/>
</dbReference>
<dbReference type="InterPro" id="IPR050490">
    <property type="entry name" value="Bact_solute-bd_prot1"/>
</dbReference>
<evidence type="ECO:0000256" key="2">
    <source>
        <dbReference type="ARBA" id="ARBA00008520"/>
    </source>
</evidence>
<reference evidence="5" key="1">
    <citation type="journal article" date="2014" name="Int. J. Syst. Evol. Microbiol.">
        <title>Complete genome sequence of Corynebacterium casei LMG S-19264T (=DSM 44701T), isolated from a smear-ripened cheese.</title>
        <authorList>
            <consortium name="US DOE Joint Genome Institute (JGI-PGF)"/>
            <person name="Walter F."/>
            <person name="Albersmeier A."/>
            <person name="Kalinowski J."/>
            <person name="Ruckert C."/>
        </authorList>
    </citation>
    <scope>NUCLEOTIDE SEQUENCE</scope>
    <source>
        <strain evidence="5">CGMCC 1.15320</strain>
    </source>
</reference>
<organism evidence="5 6">
    <name type="scientific">Nitratireductor aestuarii</name>
    <dbReference type="NCBI Taxonomy" id="1735103"/>
    <lineage>
        <taxon>Bacteria</taxon>
        <taxon>Pseudomonadati</taxon>
        <taxon>Pseudomonadota</taxon>
        <taxon>Alphaproteobacteria</taxon>
        <taxon>Hyphomicrobiales</taxon>
        <taxon>Phyllobacteriaceae</taxon>
        <taxon>Nitratireductor</taxon>
    </lineage>
</organism>
<gene>
    <name evidence="5" type="ORF">GCM10011385_18900</name>
</gene>
<keyword evidence="4" id="KW-0732">Signal</keyword>
<comment type="similarity">
    <text evidence="2">Belongs to the bacterial solute-binding protein 1 family.</text>
</comment>
<dbReference type="InterPro" id="IPR006311">
    <property type="entry name" value="TAT_signal"/>
</dbReference>
<sequence>MTSQLKLTRRGFLAGTAAVGALSLAGPSFAASKTLNILSHRVHQTSLGEGDADAMKDWKAANDAELNWTTFDSNPLMDRLFREASLSSTDFSVGYMVDNRPTSEIAKLFEPLGPWLEKDGIEEFDDIAPGLVQGMTVDGNLIGIPVRTATQALFYNEARLEEVGISAPPTTIEELVEQARKVTESGKATGMILASDLAVFPVMFARAYGGDFINKDFELLPNKEAMEKGLTTLADMFKDGSLPKSYATTKNDDQVTWMQQGRAAFTVLPFARAAQLNNAEQSKYPGKIKAIGFPGSKDSTVPMASVVEAWAMVIPANAKDKELAWSFIKEVSSKKNTLVMALNGNGPARVSTFGEAELTAKNPLAAVEAEVLAQARGAFPPFPEAARAQALFLEEVQLAVLGRKTPAEAVAAIESRVAPLLPS</sequence>
<evidence type="ECO:0000256" key="1">
    <source>
        <dbReference type="ARBA" id="ARBA00004418"/>
    </source>
</evidence>
<evidence type="ECO:0000256" key="4">
    <source>
        <dbReference type="SAM" id="SignalP"/>
    </source>
</evidence>